<dbReference type="GO" id="GO:0000172">
    <property type="term" value="C:ribonuclease MRP complex"/>
    <property type="evidence" value="ECO:0007669"/>
    <property type="project" value="InterPro"/>
</dbReference>
<protein>
    <submittedName>
        <fullName evidence="3">Ribonuclease P protein subunit p29</fullName>
    </submittedName>
</protein>
<sequence>MGLEAELFVKSILKVPQHKEDATINSKFRGKLLQVHGPRKPTLAGAATAAETKRVDKLPLSRRKQRACRLPRLRPGPASFADYEPLHSLWSEYAADVLPSTAMDPAALYSIILKMDLTGALVAVRQSSNPTHVGLEGVVVLETSQSFYIVSRDDRLTVVGKDRAVFALTVAGADLEIYGTNLRCPATARSNRKFKVRDTAGVSFRYR</sequence>
<name>A0A8J6E2D3_9EUKA</name>
<evidence type="ECO:0000313" key="3">
    <source>
        <dbReference type="EMBL" id="KAG9397479.1"/>
    </source>
</evidence>
<dbReference type="InterPro" id="IPR036980">
    <property type="entry name" value="RNase_P/MRP_Rpp29_sf"/>
</dbReference>
<evidence type="ECO:0000313" key="4">
    <source>
        <dbReference type="Proteomes" id="UP000717585"/>
    </source>
</evidence>
<dbReference type="OrthoDB" id="124041at2759"/>
<dbReference type="GO" id="GO:0030677">
    <property type="term" value="C:ribonuclease P complex"/>
    <property type="evidence" value="ECO:0007669"/>
    <property type="project" value="InterPro"/>
</dbReference>
<dbReference type="PANTHER" id="PTHR13348:SF0">
    <property type="entry name" value="RIBONUCLEASE P PROTEIN SUBUNIT P29"/>
    <property type="match status" value="1"/>
</dbReference>
<dbReference type="InterPro" id="IPR002730">
    <property type="entry name" value="Rpp29/RNP1"/>
</dbReference>
<comment type="subcellular location">
    <subcellularLocation>
        <location evidence="1">Nucleus</location>
    </subcellularLocation>
</comment>
<dbReference type="GO" id="GO:0006364">
    <property type="term" value="P:rRNA processing"/>
    <property type="evidence" value="ECO:0007669"/>
    <property type="project" value="TreeGrafter"/>
</dbReference>
<dbReference type="EMBL" id="JAHDYR010000001">
    <property type="protein sequence ID" value="KAG9397479.1"/>
    <property type="molecule type" value="Genomic_DNA"/>
</dbReference>
<comment type="caution">
    <text evidence="3">The sequence shown here is derived from an EMBL/GenBank/DDBJ whole genome shotgun (WGS) entry which is preliminary data.</text>
</comment>
<evidence type="ECO:0000256" key="1">
    <source>
        <dbReference type="ARBA" id="ARBA00004123"/>
    </source>
</evidence>
<dbReference type="GO" id="GO:0001682">
    <property type="term" value="P:tRNA 5'-leader removal"/>
    <property type="evidence" value="ECO:0007669"/>
    <property type="project" value="InterPro"/>
</dbReference>
<dbReference type="Pfam" id="PF01868">
    <property type="entry name" value="RNase_P-MRP_p29"/>
    <property type="match status" value="1"/>
</dbReference>
<dbReference type="InterPro" id="IPR023534">
    <property type="entry name" value="Rof/RNase_P-like"/>
</dbReference>
<gene>
    <name evidence="3" type="ORF">J8273_0609</name>
</gene>
<dbReference type="Proteomes" id="UP000717585">
    <property type="component" value="Unassembled WGS sequence"/>
</dbReference>
<dbReference type="GO" id="GO:0005634">
    <property type="term" value="C:nucleus"/>
    <property type="evidence" value="ECO:0007669"/>
    <property type="project" value="UniProtKB-SubCell"/>
</dbReference>
<dbReference type="SMR" id="A0A8J6E2D3"/>
<dbReference type="GO" id="GO:0033204">
    <property type="term" value="F:ribonuclease P RNA binding"/>
    <property type="evidence" value="ECO:0007669"/>
    <property type="project" value="InterPro"/>
</dbReference>
<keyword evidence="4" id="KW-1185">Reference proteome</keyword>
<dbReference type="SUPFAM" id="SSF101744">
    <property type="entry name" value="Rof/RNase P subunit-like"/>
    <property type="match status" value="1"/>
</dbReference>
<comment type="similarity">
    <text evidence="2">Belongs to the eukaryotic/archaeal RNase P protein component 1 family.</text>
</comment>
<dbReference type="SMART" id="SM00538">
    <property type="entry name" value="POP4"/>
    <property type="match status" value="1"/>
</dbReference>
<accession>A0A8J6E2D3</accession>
<evidence type="ECO:0000256" key="2">
    <source>
        <dbReference type="ARBA" id="ARBA00006181"/>
    </source>
</evidence>
<dbReference type="AlphaFoldDB" id="A0A8J6E2D3"/>
<dbReference type="Gene3D" id="2.30.30.210">
    <property type="entry name" value="Ribonuclease P/MRP, subunit p29"/>
    <property type="match status" value="1"/>
</dbReference>
<organism evidence="3 4">
    <name type="scientific">Carpediemonas membranifera</name>
    <dbReference type="NCBI Taxonomy" id="201153"/>
    <lineage>
        <taxon>Eukaryota</taxon>
        <taxon>Metamonada</taxon>
        <taxon>Carpediemonas-like organisms</taxon>
        <taxon>Carpediemonas</taxon>
    </lineage>
</organism>
<reference evidence="3" key="1">
    <citation type="submission" date="2021-05" db="EMBL/GenBank/DDBJ databases">
        <title>A free-living protist that lacks canonical eukaryotic 1 DNA replication and segregation systems.</title>
        <authorList>
            <person name="Salas-Leiva D.E."/>
            <person name="Tromer E.C."/>
            <person name="Curtis B.A."/>
            <person name="Jerlstrom-Hultqvist J."/>
            <person name="Kolisko M."/>
            <person name="Yi Z."/>
            <person name="Salas-Leiva J.S."/>
            <person name="Gallot-Lavallee L."/>
            <person name="Kops G.J.P.L."/>
            <person name="Archibald J.M."/>
            <person name="Simpson A.G.B."/>
            <person name="Roger A.J."/>
        </authorList>
    </citation>
    <scope>NUCLEOTIDE SEQUENCE</scope>
    <source>
        <strain evidence="3">BICM</strain>
    </source>
</reference>
<dbReference type="InterPro" id="IPR016848">
    <property type="entry name" value="RNase_P/MRP_Rpp29-subunit"/>
</dbReference>
<proteinExistence type="inferred from homology"/>
<dbReference type="PANTHER" id="PTHR13348">
    <property type="entry name" value="RIBONUCLEASE P SUBUNIT P29"/>
    <property type="match status" value="1"/>
</dbReference>